<evidence type="ECO:0000313" key="2">
    <source>
        <dbReference type="EMBL" id="SDZ86138.1"/>
    </source>
</evidence>
<dbReference type="InterPro" id="IPR000182">
    <property type="entry name" value="GNAT_dom"/>
</dbReference>
<evidence type="ECO:0000313" key="3">
    <source>
        <dbReference type="Proteomes" id="UP000198584"/>
    </source>
</evidence>
<dbReference type="Proteomes" id="UP000198584">
    <property type="component" value="Unassembled WGS sequence"/>
</dbReference>
<keyword evidence="3" id="KW-1185">Reference proteome</keyword>
<dbReference type="Gene3D" id="3.40.630.30">
    <property type="match status" value="1"/>
</dbReference>
<evidence type="ECO:0000259" key="1">
    <source>
        <dbReference type="Pfam" id="PF13302"/>
    </source>
</evidence>
<proteinExistence type="predicted"/>
<dbReference type="EMBL" id="FNQR01000001">
    <property type="protein sequence ID" value="SDZ86138.1"/>
    <property type="molecule type" value="Genomic_DNA"/>
</dbReference>
<keyword evidence="2" id="KW-0808">Transferase</keyword>
<dbReference type="SUPFAM" id="SSF55729">
    <property type="entry name" value="Acyl-CoA N-acyltransferases (Nat)"/>
    <property type="match status" value="1"/>
</dbReference>
<accession>A0A1H3WIV4</accession>
<sequence length="82" mass="9523">MEQLPELETKRLILRKISLNDIEDIFAYGSNANVSQYVSWETHQSLEDARQFVEFVQEGYRLGKKSVMGNGVEVYWKACGYD</sequence>
<dbReference type="STRING" id="571932.SAMN05421743_101452"/>
<protein>
    <submittedName>
        <fullName evidence="2">Ribosomal-protein-alanine N-acetyltransferase</fullName>
    </submittedName>
</protein>
<dbReference type="InterPro" id="IPR016181">
    <property type="entry name" value="Acyl_CoA_acyltransferase"/>
</dbReference>
<dbReference type="GO" id="GO:0016747">
    <property type="term" value="F:acyltransferase activity, transferring groups other than amino-acyl groups"/>
    <property type="evidence" value="ECO:0007669"/>
    <property type="project" value="InterPro"/>
</dbReference>
<feature type="domain" description="N-acetyltransferase" evidence="1">
    <location>
        <begin position="11"/>
        <end position="57"/>
    </location>
</feature>
<dbReference type="AlphaFoldDB" id="A0A1H3WIV4"/>
<gene>
    <name evidence="2" type="ORF">SAMN05421743_101452</name>
</gene>
<reference evidence="2 3" key="1">
    <citation type="submission" date="2016-10" db="EMBL/GenBank/DDBJ databases">
        <authorList>
            <person name="de Groot N.N."/>
        </authorList>
    </citation>
    <scope>NUCLEOTIDE SEQUENCE [LARGE SCALE GENOMIC DNA]</scope>
    <source>
        <strain evidence="2 3">CCM7597</strain>
    </source>
</reference>
<dbReference type="Pfam" id="PF13302">
    <property type="entry name" value="Acetyltransf_3"/>
    <property type="match status" value="1"/>
</dbReference>
<organism evidence="2 3">
    <name type="scientific">Thalassobacillus cyri</name>
    <dbReference type="NCBI Taxonomy" id="571932"/>
    <lineage>
        <taxon>Bacteria</taxon>
        <taxon>Bacillati</taxon>
        <taxon>Bacillota</taxon>
        <taxon>Bacilli</taxon>
        <taxon>Bacillales</taxon>
        <taxon>Bacillaceae</taxon>
        <taxon>Thalassobacillus</taxon>
    </lineage>
</organism>
<name>A0A1H3WIV4_9BACI</name>